<feature type="compositionally biased region" description="Polar residues" evidence="4">
    <location>
        <begin position="1176"/>
        <end position="1192"/>
    </location>
</feature>
<dbReference type="CDD" id="cd18793">
    <property type="entry name" value="SF2_C_SNF"/>
    <property type="match status" value="1"/>
</dbReference>
<evidence type="ECO:0000256" key="2">
    <source>
        <dbReference type="ARBA" id="ARBA00022801"/>
    </source>
</evidence>
<feature type="compositionally biased region" description="Polar residues" evidence="4">
    <location>
        <begin position="988"/>
        <end position="1008"/>
    </location>
</feature>
<proteinExistence type="predicted"/>
<comment type="caution">
    <text evidence="6">The sequence shown here is derived from an EMBL/GenBank/DDBJ whole genome shotgun (WGS) entry which is preliminary data.</text>
</comment>
<dbReference type="GO" id="GO:0016787">
    <property type="term" value="F:hydrolase activity"/>
    <property type="evidence" value="ECO:0007669"/>
    <property type="project" value="UniProtKB-KW"/>
</dbReference>
<keyword evidence="1" id="KW-0547">Nucleotide-binding</keyword>
<evidence type="ECO:0000313" key="6">
    <source>
        <dbReference type="EMBL" id="KAF5347355.1"/>
    </source>
</evidence>
<dbReference type="PROSITE" id="PS50096">
    <property type="entry name" value="IQ"/>
    <property type="match status" value="1"/>
</dbReference>
<dbReference type="InterPro" id="IPR049730">
    <property type="entry name" value="SNF2/RAD54-like_C"/>
</dbReference>
<dbReference type="Gene3D" id="3.40.50.10810">
    <property type="entry name" value="Tandem AAA-ATPase domain"/>
    <property type="match status" value="1"/>
</dbReference>
<sequence length="1327" mass="147848">MPSPPIEGAFIKLFLIRGAPWRWTRWQELTGIQHGLFPYDDAQLPSGWTRENANEVNSYFRAYQNIEGEDARNKFVIGRGQSKYPGRTFWRKWIKKQWAAWNIHSIIVNELKEADIHPHAILIRENDPDLAWPNANEYVTIVLDPLGLTLFGEEAFPEGSDILLTNIRNCLKVLVQKSWADIRSQLRTFKAKAAHQEASVQAAFKALEDNPPTKALVNKAIRHVAKWREMADSLATPHNVQKADEMLSELQSIVQELGADIKSKRPIERKGYCKVSAQALRDLATQEDVADLLNTYHEYFEANEEEEDETPIPASRPSSGETVDDTGDDFGMEEEAHMTPLSLSNRLGLKGGLLPLFNQYRHRSGISPWEDEDAFDFPPNETIPLHLDRLRLHWHQLAGIHSIIRSIFTTKATEEHTTGVLIADEVGLGKTIQSVSVMGLLALIAVAIENQKSPPPIINDRPFLRGNRSLPSLPHLIFCPGTLIPQWVSELKILFTPHSVDIFVYDGQVNSQVFWGPSGPIRSSLHAPYHVFIIASHSTVFNDFRKRHMPLKRGKSARPWVIPNPKSEGILEDTIFAHEFLTIVVDEAHLMRNAGNKHVATLRLLKQAKDIASLGRLVGIPYFSTELSHEDDKEDAARLRKAKKLDDDGAALNAERLHTVCRLQDHIRGHLLRRTTASVDCTGKPLLDLPPYQEIIGLLKLTERETDIMADRAEAAKAALVNASDARIQTKKFYLEYRLAVGYAKEDPSSLLPSFKSLDEWRPVKSTKMDICAKICAHYLQDDRVNDVTFDEGRPIFPAIPNAYKANPQRSRRIIIYAEFPSMAPLLQNAFHSLSINGKIPFVERDKRVKEFYDDGNPNRVLVFSSVGSAGLNLAIADVVIFFDQPWSAQDERQIRGRAHRQPQDKIVKVISLLAMDSADTLMYEVARGKQNMFDAFMQKGLGDELRQLLQGHIPGIDDASEKTIRPPPKKTQHRKKPIVVDNDEITEPTNTPQSEKEIYSTSEIQSASERDDISLQLSDGSRISDGPPPSASASPPLLNWESDDESTNNAIPSDHAVDHEHMNNADANIQSIEDGQSVMKTHENEPSHRKPKRPRRSTVNADPRAISDVKMFIKGHMPSTVPAGAPSHRESKRPRQGTVSTRAPVRNQSQDLPPSPNTSSNLEPSPPSRDDLRRQVSNPQGLSARSQTSTIAGYGYAVAPSAPIRQSKPNPFARRRPSTAPQPSSLMASTTTTTPAPAATPVNALAPNIHPLLRPRTSSSSLPATSTAFPQYDTQVSVTATSSREPSATSSLLHEGATSARRSIPAPPRSALMGKRTAKSKNPPRT</sequence>
<dbReference type="PROSITE" id="PS51194">
    <property type="entry name" value="HELICASE_CTER"/>
    <property type="match status" value="1"/>
</dbReference>
<dbReference type="Pfam" id="PF00271">
    <property type="entry name" value="Helicase_C"/>
    <property type="match status" value="1"/>
</dbReference>
<keyword evidence="7" id="KW-1185">Reference proteome</keyword>
<feature type="region of interest" description="Disordered" evidence="4">
    <location>
        <begin position="1068"/>
        <end position="1327"/>
    </location>
</feature>
<keyword evidence="3" id="KW-0067">ATP-binding</keyword>
<feature type="compositionally biased region" description="Polar residues" evidence="4">
    <location>
        <begin position="1138"/>
        <end position="1164"/>
    </location>
</feature>
<dbReference type="SMART" id="SM00487">
    <property type="entry name" value="DEXDc"/>
    <property type="match status" value="1"/>
</dbReference>
<dbReference type="SMART" id="SM00490">
    <property type="entry name" value="HELICc"/>
    <property type="match status" value="1"/>
</dbReference>
<keyword evidence="2" id="KW-0378">Hydrolase</keyword>
<organism evidence="6 7">
    <name type="scientific">Leucocoprinus leucothites</name>
    <dbReference type="NCBI Taxonomy" id="201217"/>
    <lineage>
        <taxon>Eukaryota</taxon>
        <taxon>Fungi</taxon>
        <taxon>Dikarya</taxon>
        <taxon>Basidiomycota</taxon>
        <taxon>Agaricomycotina</taxon>
        <taxon>Agaricomycetes</taxon>
        <taxon>Agaricomycetidae</taxon>
        <taxon>Agaricales</taxon>
        <taxon>Agaricineae</taxon>
        <taxon>Agaricaceae</taxon>
        <taxon>Leucocoprinus</taxon>
    </lineage>
</organism>
<feature type="compositionally biased region" description="Basic residues" evidence="4">
    <location>
        <begin position="1317"/>
        <end position="1327"/>
    </location>
</feature>
<dbReference type="Gene3D" id="3.40.50.300">
    <property type="entry name" value="P-loop containing nucleotide triphosphate hydrolases"/>
    <property type="match status" value="1"/>
</dbReference>
<dbReference type="Pfam" id="PF00176">
    <property type="entry name" value="SNF2-rel_dom"/>
    <property type="match status" value="1"/>
</dbReference>
<dbReference type="SUPFAM" id="SSF52540">
    <property type="entry name" value="P-loop containing nucleoside triphosphate hydrolases"/>
    <property type="match status" value="2"/>
</dbReference>
<dbReference type="PANTHER" id="PTHR10799">
    <property type="entry name" value="SNF2/RAD54 HELICASE FAMILY"/>
    <property type="match status" value="1"/>
</dbReference>
<feature type="region of interest" description="Disordered" evidence="4">
    <location>
        <begin position="955"/>
        <end position="1056"/>
    </location>
</feature>
<dbReference type="EMBL" id="JAACJO010000026">
    <property type="protein sequence ID" value="KAF5347355.1"/>
    <property type="molecule type" value="Genomic_DNA"/>
</dbReference>
<dbReference type="InterPro" id="IPR014001">
    <property type="entry name" value="Helicase_ATP-bd"/>
</dbReference>
<feature type="compositionally biased region" description="Acidic residues" evidence="4">
    <location>
        <begin position="322"/>
        <end position="332"/>
    </location>
</feature>
<dbReference type="Proteomes" id="UP000559027">
    <property type="component" value="Unassembled WGS sequence"/>
</dbReference>
<feature type="compositionally biased region" description="Low complexity" evidence="4">
    <location>
        <begin position="1229"/>
        <end position="1269"/>
    </location>
</feature>
<evidence type="ECO:0000256" key="3">
    <source>
        <dbReference type="ARBA" id="ARBA00022840"/>
    </source>
</evidence>
<dbReference type="OrthoDB" id="3270319at2759"/>
<evidence type="ECO:0000256" key="4">
    <source>
        <dbReference type="SAM" id="MobiDB-lite"/>
    </source>
</evidence>
<evidence type="ECO:0000259" key="5">
    <source>
        <dbReference type="PROSITE" id="PS51194"/>
    </source>
</evidence>
<feature type="domain" description="Helicase C-terminal" evidence="5">
    <location>
        <begin position="799"/>
        <end position="954"/>
    </location>
</feature>
<accession>A0A8H5CT36</accession>
<reference evidence="6 7" key="1">
    <citation type="journal article" date="2020" name="ISME J.">
        <title>Uncovering the hidden diversity of litter-decomposition mechanisms in mushroom-forming fungi.</title>
        <authorList>
            <person name="Floudas D."/>
            <person name="Bentzer J."/>
            <person name="Ahren D."/>
            <person name="Johansson T."/>
            <person name="Persson P."/>
            <person name="Tunlid A."/>
        </authorList>
    </citation>
    <scope>NUCLEOTIDE SEQUENCE [LARGE SCALE GENOMIC DNA]</scope>
    <source>
        <strain evidence="6 7">CBS 146.42</strain>
    </source>
</reference>
<dbReference type="InterPro" id="IPR000330">
    <property type="entry name" value="SNF2_N"/>
</dbReference>
<protein>
    <recommendedName>
        <fullName evidence="5">Helicase C-terminal domain-containing protein</fullName>
    </recommendedName>
</protein>
<evidence type="ECO:0000256" key="1">
    <source>
        <dbReference type="ARBA" id="ARBA00022741"/>
    </source>
</evidence>
<gene>
    <name evidence="6" type="ORF">D9756_010004</name>
</gene>
<feature type="compositionally biased region" description="Polar residues" evidence="4">
    <location>
        <begin position="1273"/>
        <end position="1293"/>
    </location>
</feature>
<dbReference type="InterPro" id="IPR027417">
    <property type="entry name" value="P-loop_NTPase"/>
</dbReference>
<dbReference type="InterPro" id="IPR038718">
    <property type="entry name" value="SNF2-like_sf"/>
</dbReference>
<feature type="compositionally biased region" description="Basic residues" evidence="4">
    <location>
        <begin position="968"/>
        <end position="978"/>
    </location>
</feature>
<name>A0A8H5CT36_9AGAR</name>
<evidence type="ECO:0000313" key="7">
    <source>
        <dbReference type="Proteomes" id="UP000559027"/>
    </source>
</evidence>
<dbReference type="GO" id="GO:0005524">
    <property type="term" value="F:ATP binding"/>
    <property type="evidence" value="ECO:0007669"/>
    <property type="project" value="InterPro"/>
</dbReference>
<feature type="region of interest" description="Disordered" evidence="4">
    <location>
        <begin position="302"/>
        <end position="332"/>
    </location>
</feature>
<dbReference type="InterPro" id="IPR001650">
    <property type="entry name" value="Helicase_C-like"/>
</dbReference>